<gene>
    <name evidence="1" type="ORF">GCM10009838_55820</name>
</gene>
<reference evidence="2" key="1">
    <citation type="journal article" date="2019" name="Int. J. Syst. Evol. Microbiol.">
        <title>The Global Catalogue of Microorganisms (GCM) 10K type strain sequencing project: providing services to taxonomists for standard genome sequencing and annotation.</title>
        <authorList>
            <consortium name="The Broad Institute Genomics Platform"/>
            <consortium name="The Broad Institute Genome Sequencing Center for Infectious Disease"/>
            <person name="Wu L."/>
            <person name="Ma J."/>
        </authorList>
    </citation>
    <scope>NUCLEOTIDE SEQUENCE [LARGE SCALE GENOMIC DNA]</scope>
    <source>
        <strain evidence="2">JCM 16013</strain>
    </source>
</reference>
<dbReference type="Proteomes" id="UP001499854">
    <property type="component" value="Unassembled WGS sequence"/>
</dbReference>
<protein>
    <submittedName>
        <fullName evidence="1">Iron-containing redox enzyme family protein</fullName>
    </submittedName>
</protein>
<dbReference type="SUPFAM" id="SSF48613">
    <property type="entry name" value="Heme oxygenase-like"/>
    <property type="match status" value="1"/>
</dbReference>
<dbReference type="Gene3D" id="1.20.910.10">
    <property type="entry name" value="Heme oxygenase-like"/>
    <property type="match status" value="1"/>
</dbReference>
<proteinExistence type="predicted"/>
<accession>A0ABP5DWP4</accession>
<dbReference type="SMART" id="SM01236">
    <property type="entry name" value="Haem_oxygenase_2"/>
    <property type="match status" value="1"/>
</dbReference>
<sequence length="333" mass="36508">MGIASNKPHLPRARGPASEALAAALRAEPGPLPDLPAVPDVLCDDAQLALYICYELHYRGFRDVDDGWEWNPDLLARRAVLERAFLDRLRAELGAVPDSTAQVSRLLAPSDGEGSTSGFLRDEGQRWQIQEYLAARSLYHLKEADPQSWAIPRTHGDAQSVLVALQYDEYGGGRPERVHAKLFADMMRAWGLDAAYGAQVDAAPWQAMAVVNLMSLFGLHRAHRGALLGQFARVEIASSPSSARLVEAFKRHDVAEAGYRFYDEHVEADAVHEQLVRRGVLDGLLRDEPHLEADVAFGLAASGFTETALGNLLLESWKAERSALRANPSLVAS</sequence>
<dbReference type="RefSeq" id="WP_344660100.1">
    <property type="nucleotide sequence ID" value="NZ_BAAAQM010000037.1"/>
</dbReference>
<name>A0ABP5DWP4_9ACTN</name>
<dbReference type="Pfam" id="PF14518">
    <property type="entry name" value="Haem_oxygenas_2"/>
    <property type="match status" value="1"/>
</dbReference>
<dbReference type="EMBL" id="BAAAQM010000037">
    <property type="protein sequence ID" value="GAA1986215.1"/>
    <property type="molecule type" value="Genomic_DNA"/>
</dbReference>
<evidence type="ECO:0000313" key="1">
    <source>
        <dbReference type="EMBL" id="GAA1986215.1"/>
    </source>
</evidence>
<comment type="caution">
    <text evidence="1">The sequence shown here is derived from an EMBL/GenBank/DDBJ whole genome shotgun (WGS) entry which is preliminary data.</text>
</comment>
<keyword evidence="2" id="KW-1185">Reference proteome</keyword>
<evidence type="ECO:0000313" key="2">
    <source>
        <dbReference type="Proteomes" id="UP001499854"/>
    </source>
</evidence>
<dbReference type="InterPro" id="IPR016084">
    <property type="entry name" value="Haem_Oase-like_multi-hlx"/>
</dbReference>
<organism evidence="1 2">
    <name type="scientific">Catenulispora subtropica</name>
    <dbReference type="NCBI Taxonomy" id="450798"/>
    <lineage>
        <taxon>Bacteria</taxon>
        <taxon>Bacillati</taxon>
        <taxon>Actinomycetota</taxon>
        <taxon>Actinomycetes</taxon>
        <taxon>Catenulisporales</taxon>
        <taxon>Catenulisporaceae</taxon>
        <taxon>Catenulispora</taxon>
    </lineage>
</organism>